<accession>A0A2G9HAA2</accession>
<organism evidence="1 2">
    <name type="scientific">Handroanthus impetiginosus</name>
    <dbReference type="NCBI Taxonomy" id="429701"/>
    <lineage>
        <taxon>Eukaryota</taxon>
        <taxon>Viridiplantae</taxon>
        <taxon>Streptophyta</taxon>
        <taxon>Embryophyta</taxon>
        <taxon>Tracheophyta</taxon>
        <taxon>Spermatophyta</taxon>
        <taxon>Magnoliopsida</taxon>
        <taxon>eudicotyledons</taxon>
        <taxon>Gunneridae</taxon>
        <taxon>Pentapetalae</taxon>
        <taxon>asterids</taxon>
        <taxon>lamiids</taxon>
        <taxon>Lamiales</taxon>
        <taxon>Bignoniaceae</taxon>
        <taxon>Crescentiina</taxon>
        <taxon>Tabebuia alliance</taxon>
        <taxon>Handroanthus</taxon>
    </lineage>
</organism>
<name>A0A2G9HAA2_9LAMI</name>
<dbReference type="AlphaFoldDB" id="A0A2G9HAA2"/>
<dbReference type="EMBL" id="NKXS01002281">
    <property type="protein sequence ID" value="PIN14446.1"/>
    <property type="molecule type" value="Genomic_DNA"/>
</dbReference>
<comment type="caution">
    <text evidence="1">The sequence shown here is derived from an EMBL/GenBank/DDBJ whole genome shotgun (WGS) entry which is preliminary data.</text>
</comment>
<evidence type="ECO:0000313" key="2">
    <source>
        <dbReference type="Proteomes" id="UP000231279"/>
    </source>
</evidence>
<reference evidence="2" key="1">
    <citation type="journal article" date="2018" name="Gigascience">
        <title>Genome assembly of the Pink Ipe (Handroanthus impetiginosus, Bignoniaceae), a highly valued, ecologically keystone Neotropical timber forest tree.</title>
        <authorList>
            <person name="Silva-Junior O.B."/>
            <person name="Grattapaglia D."/>
            <person name="Novaes E."/>
            <person name="Collevatti R.G."/>
        </authorList>
    </citation>
    <scope>NUCLEOTIDE SEQUENCE [LARGE SCALE GENOMIC DNA]</scope>
    <source>
        <strain evidence="2">cv. UFG-1</strain>
    </source>
</reference>
<keyword evidence="2" id="KW-1185">Reference proteome</keyword>
<evidence type="ECO:0000313" key="1">
    <source>
        <dbReference type="EMBL" id="PIN14446.1"/>
    </source>
</evidence>
<dbReference type="Proteomes" id="UP000231279">
    <property type="component" value="Unassembled WGS sequence"/>
</dbReference>
<proteinExistence type="predicted"/>
<sequence length="96" mass="10917">MLVKGVRGSPTFSCIFVFQSRPFHNSKTDTSPRYTSLKIVSRYEAGKTVLNVNHSLMLKFIRRDQAIIASKLRKQINSRNILGYEPLLAATPYISK</sequence>
<gene>
    <name evidence="1" type="ORF">CDL12_12926</name>
</gene>
<protein>
    <submittedName>
        <fullName evidence="1">Uncharacterized protein</fullName>
    </submittedName>
</protein>